<comment type="caution">
    <text evidence="1">The sequence shown here is derived from an EMBL/GenBank/DDBJ whole genome shotgun (WGS) entry which is preliminary data.</text>
</comment>
<gene>
    <name evidence="1" type="ORF">DSM107014_15205</name>
</gene>
<dbReference type="EMBL" id="JADQBC010000117">
    <property type="protein sequence ID" value="MBR8829221.1"/>
    <property type="molecule type" value="Genomic_DNA"/>
</dbReference>
<organism evidence="1 2">
    <name type="scientific">Gomphosphaeria aponina SAG 52.96 = DSM 107014</name>
    <dbReference type="NCBI Taxonomy" id="1521640"/>
    <lineage>
        <taxon>Bacteria</taxon>
        <taxon>Bacillati</taxon>
        <taxon>Cyanobacteriota</taxon>
        <taxon>Cyanophyceae</taxon>
        <taxon>Oscillatoriophycideae</taxon>
        <taxon>Chroococcales</taxon>
        <taxon>Gomphosphaeriaceae</taxon>
        <taxon>Gomphosphaeria</taxon>
    </lineage>
</organism>
<dbReference type="Proteomes" id="UP000767446">
    <property type="component" value="Unassembled WGS sequence"/>
</dbReference>
<dbReference type="AlphaFoldDB" id="A0A941GXP9"/>
<reference evidence="1" key="1">
    <citation type="submission" date="2021-02" db="EMBL/GenBank/DDBJ databases">
        <title>Metagenome analyses of Stigonema ocellatum DSM 106950, Chlorogloea purpurea SAG 13.99 and Gomphosphaeria aponina DSM 107014.</title>
        <authorList>
            <person name="Marter P."/>
            <person name="Huang S."/>
        </authorList>
    </citation>
    <scope>NUCLEOTIDE SEQUENCE</scope>
    <source>
        <strain evidence="1">JP213</strain>
    </source>
</reference>
<sequence length="120" mass="13655">MTDLSGTWLGTYWQEGVPTRFEFTLVQGGNSLSGSVLDDNYLGEANIIGEVIGRKITFTKTYLMGSRHSVDYAGTVSEDNDFMQGEWQIYFLFSGQWEAHRHDDNLTINLEILRRQTVPV</sequence>
<protein>
    <submittedName>
        <fullName evidence="1">Uncharacterized protein</fullName>
    </submittedName>
</protein>
<proteinExistence type="predicted"/>
<evidence type="ECO:0000313" key="1">
    <source>
        <dbReference type="EMBL" id="MBR8829221.1"/>
    </source>
</evidence>
<name>A0A941GXP9_9CHRO</name>
<accession>A0A941GXP9</accession>
<evidence type="ECO:0000313" key="2">
    <source>
        <dbReference type="Proteomes" id="UP000767446"/>
    </source>
</evidence>